<dbReference type="Pfam" id="PF20684">
    <property type="entry name" value="Fung_rhodopsin"/>
    <property type="match status" value="1"/>
</dbReference>
<evidence type="ECO:0000259" key="8">
    <source>
        <dbReference type="Pfam" id="PF20684"/>
    </source>
</evidence>
<comment type="caution">
    <text evidence="9">The sequence shown here is derived from an EMBL/GenBank/DDBJ whole genome shotgun (WGS) entry which is preliminary data.</text>
</comment>
<evidence type="ECO:0000256" key="5">
    <source>
        <dbReference type="ARBA" id="ARBA00038359"/>
    </source>
</evidence>
<feature type="transmembrane region" description="Helical" evidence="7">
    <location>
        <begin position="20"/>
        <end position="45"/>
    </location>
</feature>
<gene>
    <name evidence="9" type="ORF">CBYS24578_00014536</name>
</gene>
<feature type="domain" description="Rhodopsin" evidence="8">
    <location>
        <begin position="42"/>
        <end position="274"/>
    </location>
</feature>
<feature type="region of interest" description="Disordered" evidence="6">
    <location>
        <begin position="288"/>
        <end position="308"/>
    </location>
</feature>
<dbReference type="OrthoDB" id="444631at2759"/>
<proteinExistence type="inferred from homology"/>
<evidence type="ECO:0000256" key="7">
    <source>
        <dbReference type="SAM" id="Phobius"/>
    </source>
</evidence>
<keyword evidence="10" id="KW-1185">Reference proteome</keyword>
<feature type="transmembrane region" description="Helical" evidence="7">
    <location>
        <begin position="100"/>
        <end position="123"/>
    </location>
</feature>
<feature type="transmembrane region" description="Helical" evidence="7">
    <location>
        <begin position="57"/>
        <end position="80"/>
    </location>
</feature>
<comment type="similarity">
    <text evidence="5">Belongs to the SAT4 family.</text>
</comment>
<dbReference type="GO" id="GO:0016020">
    <property type="term" value="C:membrane"/>
    <property type="evidence" value="ECO:0007669"/>
    <property type="project" value="UniProtKB-SubCell"/>
</dbReference>
<dbReference type="AlphaFoldDB" id="A0A9N9Y9N6"/>
<dbReference type="PANTHER" id="PTHR33048:SF168">
    <property type="match status" value="1"/>
</dbReference>
<protein>
    <recommendedName>
        <fullName evidence="8">Rhodopsin domain-containing protein</fullName>
    </recommendedName>
</protein>
<keyword evidence="2 7" id="KW-0812">Transmembrane</keyword>
<comment type="subcellular location">
    <subcellularLocation>
        <location evidence="1">Membrane</location>
        <topology evidence="1">Multi-pass membrane protein</topology>
    </subcellularLocation>
</comment>
<feature type="transmembrane region" description="Helical" evidence="7">
    <location>
        <begin position="135"/>
        <end position="156"/>
    </location>
</feature>
<sequence>MSLPTQPPPLEGFHVFDSTLHGAAFVVILALTPITLLATGLRFAASRISNGVGKEDWLALAALIFYLAWALPCIHVLLVINGRDQMKVPLADLGEALKTIWALGPFFAPNQLCAKLSILSLYQRLFGINKTYVKIITGIAVVQLLWAVETIIIVLLQCNPVPKYWNPLMPDGYCINVGAWTSANESVNSAIDFGMAALAVIMLRHLQTTRYTKWRLAVVFIMGGFAGIIGFIKIALSFNANVHDQIQLGLWATIQMACSVWCCCAIAYGPLLKKYRVMGTLTSWYGSNRSRSRPTQASMPSEQNTRGGYIDLEDSGRQKVHVNESHGGALYNSESHMLRDVRNERE</sequence>
<evidence type="ECO:0000313" key="9">
    <source>
        <dbReference type="EMBL" id="CAH0003356.1"/>
    </source>
</evidence>
<evidence type="ECO:0000256" key="6">
    <source>
        <dbReference type="SAM" id="MobiDB-lite"/>
    </source>
</evidence>
<dbReference type="EMBL" id="CABFNO020001564">
    <property type="protein sequence ID" value="CAH0003356.1"/>
    <property type="molecule type" value="Genomic_DNA"/>
</dbReference>
<evidence type="ECO:0000256" key="1">
    <source>
        <dbReference type="ARBA" id="ARBA00004141"/>
    </source>
</evidence>
<organism evidence="9 10">
    <name type="scientific">Clonostachys byssicola</name>
    <dbReference type="NCBI Taxonomy" id="160290"/>
    <lineage>
        <taxon>Eukaryota</taxon>
        <taxon>Fungi</taxon>
        <taxon>Dikarya</taxon>
        <taxon>Ascomycota</taxon>
        <taxon>Pezizomycotina</taxon>
        <taxon>Sordariomycetes</taxon>
        <taxon>Hypocreomycetidae</taxon>
        <taxon>Hypocreales</taxon>
        <taxon>Bionectriaceae</taxon>
        <taxon>Clonostachys</taxon>
    </lineage>
</organism>
<keyword evidence="3 7" id="KW-1133">Transmembrane helix</keyword>
<dbReference type="PANTHER" id="PTHR33048">
    <property type="entry name" value="PTH11-LIKE INTEGRAL MEMBRANE PROTEIN (AFU_ORTHOLOGUE AFUA_5G11245)"/>
    <property type="match status" value="1"/>
</dbReference>
<feature type="transmembrane region" description="Helical" evidence="7">
    <location>
        <begin position="216"/>
        <end position="236"/>
    </location>
</feature>
<dbReference type="InterPro" id="IPR052337">
    <property type="entry name" value="SAT4-like"/>
</dbReference>
<dbReference type="Proteomes" id="UP000754883">
    <property type="component" value="Unassembled WGS sequence"/>
</dbReference>
<evidence type="ECO:0000256" key="4">
    <source>
        <dbReference type="ARBA" id="ARBA00023136"/>
    </source>
</evidence>
<keyword evidence="4 7" id="KW-0472">Membrane</keyword>
<evidence type="ECO:0000256" key="2">
    <source>
        <dbReference type="ARBA" id="ARBA00022692"/>
    </source>
</evidence>
<reference evidence="9" key="1">
    <citation type="submission" date="2021-10" db="EMBL/GenBank/DDBJ databases">
        <authorList>
            <person name="Piombo E."/>
        </authorList>
    </citation>
    <scope>NUCLEOTIDE SEQUENCE</scope>
</reference>
<feature type="transmembrane region" description="Helical" evidence="7">
    <location>
        <begin position="186"/>
        <end position="204"/>
    </location>
</feature>
<name>A0A9N9Y9N6_9HYPO</name>
<dbReference type="InterPro" id="IPR049326">
    <property type="entry name" value="Rhodopsin_dom_fungi"/>
</dbReference>
<feature type="compositionally biased region" description="Polar residues" evidence="6">
    <location>
        <begin position="288"/>
        <end position="306"/>
    </location>
</feature>
<accession>A0A9N9Y9N6</accession>
<evidence type="ECO:0000313" key="10">
    <source>
        <dbReference type="Proteomes" id="UP000754883"/>
    </source>
</evidence>
<evidence type="ECO:0000256" key="3">
    <source>
        <dbReference type="ARBA" id="ARBA00022989"/>
    </source>
</evidence>
<feature type="transmembrane region" description="Helical" evidence="7">
    <location>
        <begin position="248"/>
        <end position="268"/>
    </location>
</feature>